<evidence type="ECO:0000313" key="1">
    <source>
        <dbReference type="EMBL" id="MBK9981208.1"/>
    </source>
</evidence>
<dbReference type="AlphaFoldDB" id="A0A9D7XRE3"/>
<protein>
    <submittedName>
        <fullName evidence="1">Uncharacterized protein</fullName>
    </submittedName>
</protein>
<accession>A0A9D7XRE3</accession>
<sequence>MLLLLFLLSSFIGFSQHEWTWSTHPEAHFKILAPFDLSLSTKELPTSGDPIIYHQYNGGSVSDSAVSIALVIDHYQLPMTLDSADYLYHREIFENAIDQLLTSVKGELIYVDYNSEWDRDICIWKAGYLNGKGVIRGHLIITGDQYYGLQAFGLIKNNPDESMNKFLDSFKKIN</sequence>
<proteinExistence type="predicted"/>
<dbReference type="EMBL" id="JADKGY010000001">
    <property type="protein sequence ID" value="MBK9981208.1"/>
    <property type="molecule type" value="Genomic_DNA"/>
</dbReference>
<evidence type="ECO:0000313" key="2">
    <source>
        <dbReference type="Proteomes" id="UP000808337"/>
    </source>
</evidence>
<comment type="caution">
    <text evidence="1">The sequence shown here is derived from an EMBL/GenBank/DDBJ whole genome shotgun (WGS) entry which is preliminary data.</text>
</comment>
<name>A0A9D7XRE3_9BACT</name>
<dbReference type="Proteomes" id="UP000808337">
    <property type="component" value="Unassembled WGS sequence"/>
</dbReference>
<organism evidence="1 2">
    <name type="scientific">Candidatus Opimibacter skivensis</name>
    <dbReference type="NCBI Taxonomy" id="2982028"/>
    <lineage>
        <taxon>Bacteria</taxon>
        <taxon>Pseudomonadati</taxon>
        <taxon>Bacteroidota</taxon>
        <taxon>Saprospiria</taxon>
        <taxon>Saprospirales</taxon>
        <taxon>Saprospiraceae</taxon>
        <taxon>Candidatus Opimibacter</taxon>
    </lineage>
</organism>
<gene>
    <name evidence="1" type="ORF">IPP15_02080</name>
</gene>
<reference evidence="1 2" key="1">
    <citation type="submission" date="2020-10" db="EMBL/GenBank/DDBJ databases">
        <title>Connecting structure to function with the recovery of over 1000 high-quality activated sludge metagenome-assembled genomes encoding full-length rRNA genes using long-read sequencing.</title>
        <authorList>
            <person name="Singleton C.M."/>
            <person name="Petriglieri F."/>
            <person name="Kristensen J.M."/>
            <person name="Kirkegaard R.H."/>
            <person name="Michaelsen T.Y."/>
            <person name="Andersen M.H."/>
            <person name="Karst S.M."/>
            <person name="Dueholm M.S."/>
            <person name="Nielsen P.H."/>
            <person name="Albertsen M."/>
        </authorList>
    </citation>
    <scope>NUCLEOTIDE SEQUENCE [LARGE SCALE GENOMIC DNA]</scope>
    <source>
        <strain evidence="1">Ribe_18-Q3-R11-54_MAXAC.273</strain>
    </source>
</reference>